<dbReference type="EC" id="5.4.99.5" evidence="1 3"/>
<dbReference type="GO" id="GO:0004106">
    <property type="term" value="F:chorismate mutase activity"/>
    <property type="evidence" value="ECO:0007669"/>
    <property type="project" value="UniProtKB-UniRule"/>
</dbReference>
<sequence>MIRGIRGATSVEADTREEVLAATAELLREVLQRNDVTDLERVSSAFFTTTPDLTSCFPAEAARGVGFGAVPLLCASEIDVAGALPRLIRVLLHVDTPLGQHDVQHVYLHRAKALRPDLGEAQ</sequence>
<gene>
    <name evidence="4" type="primary">aroH</name>
    <name evidence="4" type="ORF">CA12_36810</name>
</gene>
<dbReference type="PIRSF" id="PIRSF005965">
    <property type="entry name" value="Chor_mut_AroH"/>
    <property type="match status" value="1"/>
</dbReference>
<dbReference type="EMBL" id="CP036265">
    <property type="protein sequence ID" value="QDT17554.1"/>
    <property type="molecule type" value="Genomic_DNA"/>
</dbReference>
<dbReference type="RefSeq" id="WP_145360411.1">
    <property type="nucleotide sequence ID" value="NZ_CP036265.1"/>
</dbReference>
<dbReference type="OrthoDB" id="9802232at2"/>
<dbReference type="Pfam" id="PF07736">
    <property type="entry name" value="CM_1"/>
    <property type="match status" value="1"/>
</dbReference>
<evidence type="ECO:0000256" key="1">
    <source>
        <dbReference type="NCBIfam" id="TIGR01796"/>
    </source>
</evidence>
<dbReference type="GO" id="GO:0046417">
    <property type="term" value="P:chorismate metabolic process"/>
    <property type="evidence" value="ECO:0007669"/>
    <property type="project" value="TreeGrafter"/>
</dbReference>
<dbReference type="SUPFAM" id="SSF55298">
    <property type="entry name" value="YjgF-like"/>
    <property type="match status" value="1"/>
</dbReference>
<reference evidence="4 5" key="1">
    <citation type="submission" date="2019-02" db="EMBL/GenBank/DDBJ databases">
        <title>Deep-cultivation of Planctomycetes and their phenomic and genomic characterization uncovers novel biology.</title>
        <authorList>
            <person name="Wiegand S."/>
            <person name="Jogler M."/>
            <person name="Boedeker C."/>
            <person name="Pinto D."/>
            <person name="Vollmers J."/>
            <person name="Rivas-Marin E."/>
            <person name="Kohn T."/>
            <person name="Peeters S.H."/>
            <person name="Heuer A."/>
            <person name="Rast P."/>
            <person name="Oberbeckmann S."/>
            <person name="Bunk B."/>
            <person name="Jeske O."/>
            <person name="Meyerdierks A."/>
            <person name="Storesund J.E."/>
            <person name="Kallscheuer N."/>
            <person name="Luecker S."/>
            <person name="Lage O.M."/>
            <person name="Pohl T."/>
            <person name="Merkel B.J."/>
            <person name="Hornburger P."/>
            <person name="Mueller R.-W."/>
            <person name="Bruemmer F."/>
            <person name="Labrenz M."/>
            <person name="Spormann A.M."/>
            <person name="Op den Camp H."/>
            <person name="Overmann J."/>
            <person name="Amann R."/>
            <person name="Jetten M.S.M."/>
            <person name="Mascher T."/>
            <person name="Medema M.H."/>
            <person name="Devos D.P."/>
            <person name="Kaster A.-K."/>
            <person name="Ovreas L."/>
            <person name="Rohde M."/>
            <person name="Galperin M.Y."/>
            <person name="Jogler C."/>
        </authorList>
    </citation>
    <scope>NUCLEOTIDE SEQUENCE [LARGE SCALE GENOMIC DNA]</scope>
    <source>
        <strain evidence="4 5">CA12</strain>
    </source>
</reference>
<feature type="binding site" evidence="2">
    <location>
        <position position="89"/>
    </location>
    <ligand>
        <name>prephenate</name>
        <dbReference type="ChEBI" id="CHEBI:29934"/>
    </ligand>
</feature>
<dbReference type="InterPro" id="IPR008243">
    <property type="entry name" value="Chorismate_mutase_AroH"/>
</dbReference>
<dbReference type="GO" id="GO:0008652">
    <property type="term" value="P:amino acid biosynthetic process"/>
    <property type="evidence" value="ECO:0007669"/>
    <property type="project" value="UniProtKB-UniRule"/>
</dbReference>
<dbReference type="PANTHER" id="PTHR21164">
    <property type="entry name" value="CHORISMATE MUTASE"/>
    <property type="match status" value="1"/>
</dbReference>
<proteinExistence type="predicted"/>
<name>A0A517PDV5_9PLAN</name>
<dbReference type="NCBIfam" id="TIGR01796">
    <property type="entry name" value="CM_mono_aroH"/>
    <property type="match status" value="1"/>
</dbReference>
<dbReference type="GO" id="GO:0009073">
    <property type="term" value="P:aromatic amino acid family biosynthetic process"/>
    <property type="evidence" value="ECO:0007669"/>
    <property type="project" value="UniProtKB-UniRule"/>
</dbReference>
<feature type="binding site" evidence="2">
    <location>
        <position position="107"/>
    </location>
    <ligand>
        <name>prephenate</name>
        <dbReference type="ChEBI" id="CHEBI:29934"/>
    </ligand>
</feature>
<dbReference type="CDD" id="cd02185">
    <property type="entry name" value="AroH"/>
    <property type="match status" value="1"/>
</dbReference>
<accession>A0A517PDV5</accession>
<dbReference type="InterPro" id="IPR035959">
    <property type="entry name" value="RutC-like_sf"/>
</dbReference>
<comment type="catalytic activity">
    <reaction evidence="3">
        <text>chorismate = prephenate</text>
        <dbReference type="Rhea" id="RHEA:13897"/>
        <dbReference type="ChEBI" id="CHEBI:29748"/>
        <dbReference type="ChEBI" id="CHEBI:29934"/>
        <dbReference type="EC" id="5.4.99.5"/>
    </reaction>
</comment>
<dbReference type="Proteomes" id="UP000318741">
    <property type="component" value="Chromosome"/>
</dbReference>
<keyword evidence="2 3" id="KW-0057">Aromatic amino acid biosynthesis</keyword>
<keyword evidence="2 3" id="KW-0028">Amino-acid biosynthesis</keyword>
<dbReference type="PANTHER" id="PTHR21164:SF0">
    <property type="entry name" value="CHORISMATE MUTASE AROH"/>
    <property type="match status" value="1"/>
</dbReference>
<organism evidence="4 5">
    <name type="scientific">Alienimonas californiensis</name>
    <dbReference type="NCBI Taxonomy" id="2527989"/>
    <lineage>
        <taxon>Bacteria</taxon>
        <taxon>Pseudomonadati</taxon>
        <taxon>Planctomycetota</taxon>
        <taxon>Planctomycetia</taxon>
        <taxon>Planctomycetales</taxon>
        <taxon>Planctomycetaceae</taxon>
        <taxon>Alienimonas</taxon>
    </lineage>
</organism>
<feature type="binding site" evidence="2">
    <location>
        <position position="6"/>
    </location>
    <ligand>
        <name>prephenate</name>
        <dbReference type="ChEBI" id="CHEBI:29934"/>
    </ligand>
</feature>
<keyword evidence="3 4" id="KW-0413">Isomerase</keyword>
<keyword evidence="5" id="KW-1185">Reference proteome</keyword>
<evidence type="ECO:0000256" key="3">
    <source>
        <dbReference type="PROSITE-ProRule" id="PRU00514"/>
    </source>
</evidence>
<dbReference type="Gene3D" id="3.30.1330.40">
    <property type="entry name" value="RutC-like"/>
    <property type="match status" value="1"/>
</dbReference>
<dbReference type="KEGG" id="acaf:CA12_36810"/>
<evidence type="ECO:0000313" key="4">
    <source>
        <dbReference type="EMBL" id="QDT17554.1"/>
    </source>
</evidence>
<evidence type="ECO:0000256" key="2">
    <source>
        <dbReference type="PIRSR" id="PIRSR005965-1"/>
    </source>
</evidence>
<dbReference type="PROSITE" id="PS51167">
    <property type="entry name" value="CHORISMATE_MUT_1"/>
    <property type="match status" value="1"/>
</dbReference>
<dbReference type="AlphaFoldDB" id="A0A517PDV5"/>
<protein>
    <recommendedName>
        <fullName evidence="1 3">chorismate mutase</fullName>
        <ecNumber evidence="1 3">5.4.99.5</ecNumber>
    </recommendedName>
</protein>
<evidence type="ECO:0000313" key="5">
    <source>
        <dbReference type="Proteomes" id="UP000318741"/>
    </source>
</evidence>